<dbReference type="RefSeq" id="WP_237817677.1">
    <property type="nucleotide sequence ID" value="NZ_JAKLTQ010000001.1"/>
</dbReference>
<evidence type="ECO:0000256" key="2">
    <source>
        <dbReference type="PROSITE-ProRule" id="PRU10007"/>
    </source>
</evidence>
<dbReference type="InterPro" id="IPR016163">
    <property type="entry name" value="Ald_DH_C"/>
</dbReference>
<protein>
    <submittedName>
        <fullName evidence="5">NAD-dependent succinate-semialdehyde dehydrogenase</fullName>
    </submittedName>
</protein>
<dbReference type="InterPro" id="IPR029510">
    <property type="entry name" value="Ald_DH_CS_GLU"/>
</dbReference>
<dbReference type="PROSITE" id="PS00687">
    <property type="entry name" value="ALDEHYDE_DEHYDR_GLU"/>
    <property type="match status" value="1"/>
</dbReference>
<name>A0ABS9L1R9_9MICC</name>
<comment type="similarity">
    <text evidence="3">Belongs to the aldehyde dehydrogenase family.</text>
</comment>
<sequence>MADTAAREAELLAKVPTGLLINGEWRDASDGGTFDVIDPATGKVLATLASATSEDALAALDAADKVQADWARTAPRERAEILRRAFDLVTERAEDFALLMTLEMGKPLGEARGEVTYGAEFLRWFSEEAVRDYGRYLTTPEGKNKILVQRKPVGPCLLITPWNFPLAMATRKVGPAIAAGCTMVLKPAKFTPLTSQLFAATLMEAGLPAGVLNVVSSNSASAVSGPIMQDSRLRKVSFTGSTPVGKRLMKDAADNVLRTSMELGGNAPFIVFEDADLDKAVEGAMAAKMRNMGEACTAANRFLVQETVAEAFTAKFAAAMGALKTGRGTEASTNVGPLIDEGAREDVHGLVTAAVEAGAQVVTGGAPVDGPGYFYQPTVLGNVPNDAEILRNEIFGPVAPVTTFATEEDAIALANASEYGLASYLYTSDYARMFRVAEQIEFGMVGFNAGVISNAAAPFGGVKQSGLGREGGAEGLDEYTTVQYIGIADPYAK</sequence>
<organism evidence="5 6">
    <name type="scientific">Arthrobacter hankyongi</name>
    <dbReference type="NCBI Taxonomy" id="2904801"/>
    <lineage>
        <taxon>Bacteria</taxon>
        <taxon>Bacillati</taxon>
        <taxon>Actinomycetota</taxon>
        <taxon>Actinomycetes</taxon>
        <taxon>Micrococcales</taxon>
        <taxon>Micrococcaceae</taxon>
        <taxon>Arthrobacter</taxon>
    </lineage>
</organism>
<reference evidence="5" key="1">
    <citation type="submission" date="2022-01" db="EMBL/GenBank/DDBJ databases">
        <authorList>
            <person name="Jo J.-H."/>
            <person name="Im W.-T."/>
        </authorList>
    </citation>
    <scope>NUCLEOTIDE SEQUENCE</scope>
    <source>
        <strain evidence="5">I2-34</strain>
    </source>
</reference>
<proteinExistence type="inferred from homology"/>
<gene>
    <name evidence="5" type="ORF">LVY72_01490</name>
</gene>
<accession>A0ABS9L1R9</accession>
<dbReference type="InterPro" id="IPR016162">
    <property type="entry name" value="Ald_DH_N"/>
</dbReference>
<comment type="caution">
    <text evidence="5">The sequence shown here is derived from an EMBL/GenBank/DDBJ whole genome shotgun (WGS) entry which is preliminary data.</text>
</comment>
<feature type="active site" evidence="2">
    <location>
        <position position="262"/>
    </location>
</feature>
<dbReference type="Pfam" id="PF00171">
    <property type="entry name" value="Aldedh"/>
    <property type="match status" value="1"/>
</dbReference>
<dbReference type="Gene3D" id="3.40.605.10">
    <property type="entry name" value="Aldehyde Dehydrogenase, Chain A, domain 1"/>
    <property type="match status" value="1"/>
</dbReference>
<evidence type="ECO:0000313" key="6">
    <source>
        <dbReference type="Proteomes" id="UP001165368"/>
    </source>
</evidence>
<dbReference type="PANTHER" id="PTHR43353">
    <property type="entry name" value="SUCCINATE-SEMIALDEHYDE DEHYDROGENASE, MITOCHONDRIAL"/>
    <property type="match status" value="1"/>
</dbReference>
<dbReference type="PANTHER" id="PTHR43353:SF5">
    <property type="entry name" value="SUCCINATE-SEMIALDEHYDE DEHYDROGENASE, MITOCHONDRIAL"/>
    <property type="match status" value="1"/>
</dbReference>
<dbReference type="EMBL" id="JAKLTQ010000001">
    <property type="protein sequence ID" value="MCG2620578.1"/>
    <property type="molecule type" value="Genomic_DNA"/>
</dbReference>
<evidence type="ECO:0000256" key="3">
    <source>
        <dbReference type="RuleBase" id="RU003345"/>
    </source>
</evidence>
<evidence type="ECO:0000259" key="4">
    <source>
        <dbReference type="Pfam" id="PF00171"/>
    </source>
</evidence>
<keyword evidence="1 3" id="KW-0560">Oxidoreductase</keyword>
<evidence type="ECO:0000313" key="5">
    <source>
        <dbReference type="EMBL" id="MCG2620578.1"/>
    </source>
</evidence>
<dbReference type="InterPro" id="IPR015590">
    <property type="entry name" value="Aldehyde_DH_dom"/>
</dbReference>
<dbReference type="InterPro" id="IPR016161">
    <property type="entry name" value="Ald_DH/histidinol_DH"/>
</dbReference>
<keyword evidence="6" id="KW-1185">Reference proteome</keyword>
<evidence type="ECO:0000256" key="1">
    <source>
        <dbReference type="ARBA" id="ARBA00023002"/>
    </source>
</evidence>
<feature type="domain" description="Aldehyde dehydrogenase" evidence="4">
    <location>
        <begin position="25"/>
        <end position="484"/>
    </location>
</feature>
<dbReference type="SUPFAM" id="SSF53720">
    <property type="entry name" value="ALDH-like"/>
    <property type="match status" value="1"/>
</dbReference>
<dbReference type="Proteomes" id="UP001165368">
    <property type="component" value="Unassembled WGS sequence"/>
</dbReference>
<dbReference type="InterPro" id="IPR050740">
    <property type="entry name" value="Aldehyde_DH_Superfamily"/>
</dbReference>
<dbReference type="CDD" id="cd07103">
    <property type="entry name" value="ALDH_F5_SSADH_GabD"/>
    <property type="match status" value="1"/>
</dbReference>
<dbReference type="Gene3D" id="3.40.309.10">
    <property type="entry name" value="Aldehyde Dehydrogenase, Chain A, domain 2"/>
    <property type="match status" value="1"/>
</dbReference>